<evidence type="ECO:0000256" key="2">
    <source>
        <dbReference type="ARBA" id="ARBA00022679"/>
    </source>
</evidence>
<proteinExistence type="predicted"/>
<keyword evidence="2 3" id="KW-0808">Transferase</keyword>
<dbReference type="RefSeq" id="WP_154527763.1">
    <property type="nucleotide sequence ID" value="NZ_VUNH01000001.1"/>
</dbReference>
<organism evidence="3 4">
    <name type="scientific">Pyramidobacter porci</name>
    <dbReference type="NCBI Taxonomy" id="2605789"/>
    <lineage>
        <taxon>Bacteria</taxon>
        <taxon>Thermotogati</taxon>
        <taxon>Synergistota</taxon>
        <taxon>Synergistia</taxon>
        <taxon>Synergistales</taxon>
        <taxon>Dethiosulfovibrionaceae</taxon>
        <taxon>Pyramidobacter</taxon>
    </lineage>
</organism>
<keyword evidence="4" id="KW-1185">Reference proteome</keyword>
<sequence length="341" mass="38303">MRIEPSEIERVFVVGLSCIGDMLLSSAALYNLRAYLPHAHFTIGANAQVAAMLADDPLWDEIKLYDRGKPNSPYNGWRGRIRAIREFRAGKYDLIVDLRSTLIPLFMNCRYRPLWEWRELFLPRRMHEAERNLYCMGSLGVPLRSRSMRLYVPENISRDVRRELAPYRNKLVILNPGGRAFKRWPAENFAALGRRLSEEGYKIAVMGYSAEEQAAAAPVLASLPEALDFSGQVPMPISASRLAAARLCVTNDCGALHMASAVGTPTIGIFGTTDPWRYGPWGNRHEIVFPKTCPKSFCRDEGADCPIGRDNCLQQIPVDDVWAAAKKILAESSIDCNGERK</sequence>
<dbReference type="InterPro" id="IPR002201">
    <property type="entry name" value="Glyco_trans_9"/>
</dbReference>
<dbReference type="SUPFAM" id="SSF53756">
    <property type="entry name" value="UDP-Glycosyltransferase/glycogen phosphorylase"/>
    <property type="match status" value="1"/>
</dbReference>
<dbReference type="GO" id="GO:0005829">
    <property type="term" value="C:cytosol"/>
    <property type="evidence" value="ECO:0007669"/>
    <property type="project" value="TreeGrafter"/>
</dbReference>
<dbReference type="PANTHER" id="PTHR30160">
    <property type="entry name" value="TETRAACYLDISACCHARIDE 4'-KINASE-RELATED"/>
    <property type="match status" value="1"/>
</dbReference>
<dbReference type="AlphaFoldDB" id="A0A6L5Y8X0"/>
<protein>
    <submittedName>
        <fullName evidence="3">Glycosyltransferase family 9 protein</fullName>
    </submittedName>
</protein>
<keyword evidence="1" id="KW-0328">Glycosyltransferase</keyword>
<gene>
    <name evidence="3" type="ORF">FYJ74_01005</name>
</gene>
<dbReference type="CDD" id="cd03789">
    <property type="entry name" value="GT9_LPS_heptosyltransferase"/>
    <property type="match status" value="1"/>
</dbReference>
<comment type="caution">
    <text evidence="3">The sequence shown here is derived from an EMBL/GenBank/DDBJ whole genome shotgun (WGS) entry which is preliminary data.</text>
</comment>
<accession>A0A6L5Y8X0</accession>
<dbReference type="EMBL" id="VUNH01000001">
    <property type="protein sequence ID" value="MST54633.1"/>
    <property type="molecule type" value="Genomic_DNA"/>
</dbReference>
<dbReference type="Proteomes" id="UP000473699">
    <property type="component" value="Unassembled WGS sequence"/>
</dbReference>
<evidence type="ECO:0000313" key="3">
    <source>
        <dbReference type="EMBL" id="MST54633.1"/>
    </source>
</evidence>
<dbReference type="InterPro" id="IPR051199">
    <property type="entry name" value="LPS_LOS_Heptosyltrfase"/>
</dbReference>
<dbReference type="GO" id="GO:0008713">
    <property type="term" value="F:ADP-heptose-lipopolysaccharide heptosyltransferase activity"/>
    <property type="evidence" value="ECO:0007669"/>
    <property type="project" value="TreeGrafter"/>
</dbReference>
<dbReference type="Gene3D" id="3.40.50.2000">
    <property type="entry name" value="Glycogen Phosphorylase B"/>
    <property type="match status" value="2"/>
</dbReference>
<dbReference type="GO" id="GO:0009244">
    <property type="term" value="P:lipopolysaccharide core region biosynthetic process"/>
    <property type="evidence" value="ECO:0007669"/>
    <property type="project" value="TreeGrafter"/>
</dbReference>
<dbReference type="Pfam" id="PF01075">
    <property type="entry name" value="Glyco_transf_9"/>
    <property type="match status" value="1"/>
</dbReference>
<reference evidence="3 4" key="1">
    <citation type="submission" date="2019-08" db="EMBL/GenBank/DDBJ databases">
        <title>In-depth cultivation of the pig gut microbiome towards novel bacterial diversity and tailored functional studies.</title>
        <authorList>
            <person name="Wylensek D."/>
            <person name="Hitch T.C.A."/>
            <person name="Clavel T."/>
        </authorList>
    </citation>
    <scope>NUCLEOTIDE SEQUENCE [LARGE SCALE GENOMIC DNA]</scope>
    <source>
        <strain evidence="3 4">SM-530-WT-4B</strain>
    </source>
</reference>
<name>A0A6L5Y8X0_9BACT</name>
<evidence type="ECO:0000313" key="4">
    <source>
        <dbReference type="Proteomes" id="UP000473699"/>
    </source>
</evidence>
<dbReference type="PANTHER" id="PTHR30160:SF1">
    <property type="entry name" value="LIPOPOLYSACCHARIDE 1,2-N-ACETYLGLUCOSAMINETRANSFERASE-RELATED"/>
    <property type="match status" value="1"/>
</dbReference>
<evidence type="ECO:0000256" key="1">
    <source>
        <dbReference type="ARBA" id="ARBA00022676"/>
    </source>
</evidence>